<comment type="similarity">
    <text evidence="2 7">Belongs to the DPM3 family.</text>
</comment>
<dbReference type="PANTHER" id="PTHR16433">
    <property type="entry name" value="DOLICHOL-PHOSPHATE MANNOSYLTRANSFERASE SUBUNIT 3"/>
    <property type="match status" value="1"/>
</dbReference>
<comment type="subunit">
    <text evidence="7">Component of the dolichol-phosphate mannose (DPM) synthase complex.</text>
</comment>
<evidence type="ECO:0000256" key="3">
    <source>
        <dbReference type="ARBA" id="ARBA00022692"/>
    </source>
</evidence>
<evidence type="ECO:0000313" key="8">
    <source>
        <dbReference type="EMBL" id="KAJ2809405.1"/>
    </source>
</evidence>
<evidence type="ECO:0000256" key="7">
    <source>
        <dbReference type="RuleBase" id="RU365085"/>
    </source>
</evidence>
<dbReference type="OrthoDB" id="2014333at2759"/>
<keyword evidence="6 7" id="KW-0472">Membrane</keyword>
<comment type="pathway">
    <text evidence="7">Protein modification; protein glycosylation.</text>
</comment>
<comment type="subcellular location">
    <subcellularLocation>
        <location evidence="1 7">Endoplasmic reticulum membrane</location>
        <topology evidence="1 7">Multi-pass membrane protein</topology>
    </subcellularLocation>
</comment>
<accession>A0A9W8I8B1</accession>
<name>A0A9W8I8B1_9FUNG</name>
<feature type="transmembrane region" description="Helical" evidence="7">
    <location>
        <begin position="35"/>
        <end position="54"/>
    </location>
</feature>
<dbReference type="InterPro" id="IPR013174">
    <property type="entry name" value="DPM3"/>
</dbReference>
<evidence type="ECO:0000256" key="2">
    <source>
        <dbReference type="ARBA" id="ARBA00010430"/>
    </source>
</evidence>
<protein>
    <recommendedName>
        <fullName evidence="7">Dolichol-phosphate mannosyltransferase subunit 3</fullName>
    </recommendedName>
</protein>
<keyword evidence="5 7" id="KW-1133">Transmembrane helix</keyword>
<evidence type="ECO:0000256" key="5">
    <source>
        <dbReference type="ARBA" id="ARBA00022989"/>
    </source>
</evidence>
<evidence type="ECO:0000313" key="9">
    <source>
        <dbReference type="Proteomes" id="UP001140094"/>
    </source>
</evidence>
<proteinExistence type="inferred from homology"/>
<keyword evidence="3 7" id="KW-0812">Transmembrane</keyword>
<dbReference type="AlphaFoldDB" id="A0A9W8I8B1"/>
<dbReference type="EMBL" id="JANBUO010000003">
    <property type="protein sequence ID" value="KAJ2809405.1"/>
    <property type="molecule type" value="Genomic_DNA"/>
</dbReference>
<comment type="function">
    <text evidence="7">Stabilizer subunit of the dolichol-phosphate mannose (DPM) synthase complex; tethers catalytic subunit to the ER.</text>
</comment>
<dbReference type="Pfam" id="PF08285">
    <property type="entry name" value="DPM3"/>
    <property type="match status" value="1"/>
</dbReference>
<evidence type="ECO:0000256" key="1">
    <source>
        <dbReference type="ARBA" id="ARBA00004477"/>
    </source>
</evidence>
<dbReference type="Proteomes" id="UP001140094">
    <property type="component" value="Unassembled WGS sequence"/>
</dbReference>
<dbReference type="GO" id="GO:0033185">
    <property type="term" value="C:dolichol-phosphate-mannose synthase complex"/>
    <property type="evidence" value="ECO:0007669"/>
    <property type="project" value="TreeGrafter"/>
</dbReference>
<reference evidence="8" key="1">
    <citation type="submission" date="2022-07" db="EMBL/GenBank/DDBJ databases">
        <title>Phylogenomic reconstructions and comparative analyses of Kickxellomycotina fungi.</title>
        <authorList>
            <person name="Reynolds N.K."/>
            <person name="Stajich J.E."/>
            <person name="Barry K."/>
            <person name="Grigoriev I.V."/>
            <person name="Crous P."/>
            <person name="Smith M.E."/>
        </authorList>
    </citation>
    <scope>NUCLEOTIDE SEQUENCE</scope>
    <source>
        <strain evidence="8">NRRL 1565</strain>
    </source>
</reference>
<keyword evidence="4 7" id="KW-0256">Endoplasmic reticulum</keyword>
<sequence>MTRAQRIATTFTIAAGTWLLGLFGLLPLPETIQSQIWPVLPLLFVVALGSYAFINVGYNLLVFRECPEAFHELMQEIQEAKHDLRAKSVDIA</sequence>
<organism evidence="8 9">
    <name type="scientific">Coemansia guatemalensis</name>
    <dbReference type="NCBI Taxonomy" id="2761395"/>
    <lineage>
        <taxon>Eukaryota</taxon>
        <taxon>Fungi</taxon>
        <taxon>Fungi incertae sedis</taxon>
        <taxon>Zoopagomycota</taxon>
        <taxon>Kickxellomycotina</taxon>
        <taxon>Kickxellomycetes</taxon>
        <taxon>Kickxellales</taxon>
        <taxon>Kickxellaceae</taxon>
        <taxon>Coemansia</taxon>
    </lineage>
</organism>
<dbReference type="GO" id="GO:0005789">
    <property type="term" value="C:endoplasmic reticulum membrane"/>
    <property type="evidence" value="ECO:0007669"/>
    <property type="project" value="UniProtKB-SubCell"/>
</dbReference>
<evidence type="ECO:0000256" key="6">
    <source>
        <dbReference type="ARBA" id="ARBA00023136"/>
    </source>
</evidence>
<keyword evidence="9" id="KW-1185">Reference proteome</keyword>
<evidence type="ECO:0000256" key="4">
    <source>
        <dbReference type="ARBA" id="ARBA00022824"/>
    </source>
</evidence>
<comment type="caution">
    <text evidence="8">The sequence shown here is derived from an EMBL/GenBank/DDBJ whole genome shotgun (WGS) entry which is preliminary data.</text>
</comment>
<dbReference type="GO" id="GO:0006506">
    <property type="term" value="P:GPI anchor biosynthetic process"/>
    <property type="evidence" value="ECO:0007669"/>
    <property type="project" value="TreeGrafter"/>
</dbReference>
<feature type="transmembrane region" description="Helical" evidence="7">
    <location>
        <begin position="7"/>
        <end position="29"/>
    </location>
</feature>
<dbReference type="PANTHER" id="PTHR16433:SF0">
    <property type="entry name" value="DOLICHOL-PHOSPHATE MANNOSYLTRANSFERASE SUBUNIT 3"/>
    <property type="match status" value="1"/>
</dbReference>
<gene>
    <name evidence="8" type="ORF">H4R20_000130</name>
</gene>